<dbReference type="Proteomes" id="UP000003856">
    <property type="component" value="Unassembled WGS sequence"/>
</dbReference>
<reference evidence="2 3" key="1">
    <citation type="submission" date="2009-05" db="EMBL/GenBank/DDBJ databases">
        <title>The draft genome of Acidovorax delafieldii 2AN.</title>
        <authorList>
            <consortium name="US DOE Joint Genome Institute (JGI-PGF)"/>
            <person name="Lucas S."/>
            <person name="Copeland A."/>
            <person name="Lapidus A."/>
            <person name="Glavina del Rio T."/>
            <person name="Tice H."/>
            <person name="Bruce D."/>
            <person name="Goodwin L."/>
            <person name="Pitluck S."/>
            <person name="Larimer F."/>
            <person name="Land M.L."/>
            <person name="Hauser L."/>
            <person name="Shelobolina E.S."/>
            <person name="Picardal F."/>
            <person name="Roden E."/>
            <person name="Emerson D."/>
        </authorList>
    </citation>
    <scope>NUCLEOTIDE SEQUENCE [LARGE SCALE GENOMIC DNA]</scope>
    <source>
        <strain evidence="2 3">2AN</strain>
    </source>
</reference>
<evidence type="ECO:0008006" key="4">
    <source>
        <dbReference type="Google" id="ProtNLM"/>
    </source>
</evidence>
<evidence type="ECO:0000313" key="3">
    <source>
        <dbReference type="Proteomes" id="UP000003856"/>
    </source>
</evidence>
<organism evidence="2 3">
    <name type="scientific">Acidovorax delafieldii 2AN</name>
    <dbReference type="NCBI Taxonomy" id="573060"/>
    <lineage>
        <taxon>Bacteria</taxon>
        <taxon>Pseudomonadati</taxon>
        <taxon>Pseudomonadota</taxon>
        <taxon>Betaproteobacteria</taxon>
        <taxon>Burkholderiales</taxon>
        <taxon>Comamonadaceae</taxon>
        <taxon>Acidovorax</taxon>
    </lineage>
</organism>
<dbReference type="EMBL" id="ACQT01000075">
    <property type="protein sequence ID" value="EER60102.1"/>
    <property type="molecule type" value="Genomic_DNA"/>
</dbReference>
<gene>
    <name evidence="2" type="ORF">AcdelDRAFT_2337</name>
</gene>
<sequence length="53" mass="5518">MADGFLGRWSQRKQNAREGRPLQEPTPVTAPPIQPTVMPGGPQGPGAQAAVAP</sequence>
<keyword evidence="3" id="KW-1185">Reference proteome</keyword>
<feature type="non-terminal residue" evidence="2">
    <location>
        <position position="53"/>
    </location>
</feature>
<protein>
    <recommendedName>
        <fullName evidence="4">DUF3306 domain-containing protein</fullName>
    </recommendedName>
</protein>
<evidence type="ECO:0000256" key="1">
    <source>
        <dbReference type="SAM" id="MobiDB-lite"/>
    </source>
</evidence>
<accession>C5T607</accession>
<comment type="caution">
    <text evidence="2">The sequence shown here is derived from an EMBL/GenBank/DDBJ whole genome shotgun (WGS) entry which is preliminary data.</text>
</comment>
<proteinExistence type="predicted"/>
<dbReference type="AlphaFoldDB" id="C5T607"/>
<evidence type="ECO:0000313" key="2">
    <source>
        <dbReference type="EMBL" id="EER60102.1"/>
    </source>
</evidence>
<feature type="region of interest" description="Disordered" evidence="1">
    <location>
        <begin position="1"/>
        <end position="53"/>
    </location>
</feature>
<name>C5T607_ACIDE</name>